<dbReference type="EMBL" id="AJVK01027324">
    <property type="status" value="NOT_ANNOTATED_CDS"/>
    <property type="molecule type" value="Genomic_DNA"/>
</dbReference>
<dbReference type="VEuPathDB" id="VectorBase:PPAPM1_003886"/>
<dbReference type="EnsemblMetazoa" id="PPAI003764-RA">
    <property type="protein sequence ID" value="PPAI003764-PA"/>
    <property type="gene ID" value="PPAI003764"/>
</dbReference>
<evidence type="ECO:0000313" key="2">
    <source>
        <dbReference type="Proteomes" id="UP000092462"/>
    </source>
</evidence>
<proteinExistence type="predicted"/>
<sequence>MRGVDLWLAQSDEFLLQHLSTSPEVEPPTFAMQLRSTLRYIQDNQFPAVTVFPDNRPHYYRRDEASGCWQLVRY</sequence>
<name>A0A1B0D891_PHLPP</name>
<dbReference type="GO" id="GO:0006511">
    <property type="term" value="P:ubiquitin-dependent protein catabolic process"/>
    <property type="evidence" value="ECO:0007669"/>
    <property type="project" value="TreeGrafter"/>
</dbReference>
<dbReference type="AlphaFoldDB" id="A0A1B0D891"/>
<accession>A0A1B0D891</accession>
<evidence type="ECO:0000313" key="1">
    <source>
        <dbReference type="EnsemblMetazoa" id="PPAI003764-PA"/>
    </source>
</evidence>
<dbReference type="InterPro" id="IPR026750">
    <property type="entry name" value="NTAN1"/>
</dbReference>
<dbReference type="GO" id="GO:0005634">
    <property type="term" value="C:nucleus"/>
    <property type="evidence" value="ECO:0007669"/>
    <property type="project" value="TreeGrafter"/>
</dbReference>
<reference evidence="1" key="1">
    <citation type="submission" date="2022-08" db="UniProtKB">
        <authorList>
            <consortium name="EnsemblMetazoa"/>
        </authorList>
    </citation>
    <scope>IDENTIFICATION</scope>
    <source>
        <strain evidence="1">Israel</strain>
    </source>
</reference>
<dbReference type="PANTHER" id="PTHR12498:SF0">
    <property type="entry name" value="PROTEIN N-TERMINAL ASPARAGINE AMIDOHYDROLASE"/>
    <property type="match status" value="1"/>
</dbReference>
<dbReference type="VEuPathDB" id="VectorBase:PPAI003764"/>
<organism evidence="1 2">
    <name type="scientific">Phlebotomus papatasi</name>
    <name type="common">Sandfly</name>
    <dbReference type="NCBI Taxonomy" id="29031"/>
    <lineage>
        <taxon>Eukaryota</taxon>
        <taxon>Metazoa</taxon>
        <taxon>Ecdysozoa</taxon>
        <taxon>Arthropoda</taxon>
        <taxon>Hexapoda</taxon>
        <taxon>Insecta</taxon>
        <taxon>Pterygota</taxon>
        <taxon>Neoptera</taxon>
        <taxon>Endopterygota</taxon>
        <taxon>Diptera</taxon>
        <taxon>Nematocera</taxon>
        <taxon>Psychodoidea</taxon>
        <taxon>Psychodidae</taxon>
        <taxon>Phlebotomus</taxon>
        <taxon>Phlebotomus</taxon>
    </lineage>
</organism>
<keyword evidence="2" id="KW-1185">Reference proteome</keyword>
<dbReference type="GO" id="GO:0008418">
    <property type="term" value="F:protein-N-terminal asparagine amidohydrolase activity"/>
    <property type="evidence" value="ECO:0007669"/>
    <property type="project" value="InterPro"/>
</dbReference>
<dbReference type="Pfam" id="PF14736">
    <property type="entry name" value="N_Asn_amidohyd"/>
    <property type="match status" value="1"/>
</dbReference>
<dbReference type="Proteomes" id="UP000092462">
    <property type="component" value="Unassembled WGS sequence"/>
</dbReference>
<protein>
    <submittedName>
        <fullName evidence="1">Uncharacterized protein</fullName>
    </submittedName>
</protein>
<dbReference type="PANTHER" id="PTHR12498">
    <property type="entry name" value="N-TERMINAL ASPARAGINE AMIDOHYDROLASE"/>
    <property type="match status" value="1"/>
</dbReference>